<gene>
    <name evidence="2" type="ORF">M6D89_06300</name>
</gene>
<feature type="transmembrane region" description="Helical" evidence="1">
    <location>
        <begin position="119"/>
        <end position="138"/>
    </location>
</feature>
<feature type="transmembrane region" description="Helical" evidence="1">
    <location>
        <begin position="207"/>
        <end position="231"/>
    </location>
</feature>
<comment type="caution">
    <text evidence="2">The sequence shown here is derived from an EMBL/GenBank/DDBJ whole genome shotgun (WGS) entry which is preliminary data.</text>
</comment>
<dbReference type="InterPro" id="IPR010178">
    <property type="entry name" value="Lit"/>
</dbReference>
<organism evidence="2 3">
    <name type="scientific">Gilvimarinus xylanilyticus</name>
    <dbReference type="NCBI Taxonomy" id="2944139"/>
    <lineage>
        <taxon>Bacteria</taxon>
        <taxon>Pseudomonadati</taxon>
        <taxon>Pseudomonadota</taxon>
        <taxon>Gammaproteobacteria</taxon>
        <taxon>Cellvibrionales</taxon>
        <taxon>Cellvibrionaceae</taxon>
        <taxon>Gilvimarinus</taxon>
    </lineage>
</organism>
<sequence length="235" mass="26594">MRLSSVLWPLAFLCHWLVAGFVAWHLLAQVDFAYPQAYQALDIGAHIETYGPQNRYKDDFADTDKEQRLGLFHQINEAIHQDPDSLAEITYTTNTGKLVALLRPPEVVHLQDVAHLIDGVYAAGWSALLVLIATTLALRLQQAPLPHPRHVILTFTGAIALGALVVFAAGPKKVFYLLHTWVFPPEHPWFFYYQDSLMTTLMKAPDLFGFIAVLLLLLWTAIWGISLWAAIRLWR</sequence>
<keyword evidence="3" id="KW-1185">Reference proteome</keyword>
<evidence type="ECO:0000313" key="3">
    <source>
        <dbReference type="Proteomes" id="UP001139319"/>
    </source>
</evidence>
<evidence type="ECO:0000256" key="1">
    <source>
        <dbReference type="SAM" id="Phobius"/>
    </source>
</evidence>
<keyword evidence="1" id="KW-1133">Transmembrane helix</keyword>
<keyword evidence="1" id="KW-0472">Membrane</keyword>
<feature type="transmembrane region" description="Helical" evidence="1">
    <location>
        <begin position="150"/>
        <end position="170"/>
    </location>
</feature>
<evidence type="ECO:0000313" key="2">
    <source>
        <dbReference type="EMBL" id="MCP8898906.1"/>
    </source>
</evidence>
<reference evidence="2" key="1">
    <citation type="submission" date="2022-05" db="EMBL/GenBank/DDBJ databases">
        <authorList>
            <person name="Sun H.-N."/>
        </authorList>
    </citation>
    <scope>NUCLEOTIDE SEQUENCE</scope>
    <source>
        <strain evidence="2">HB14</strain>
    </source>
</reference>
<protein>
    <submittedName>
        <fullName evidence="2">DUF1461 domain-containing protein</fullName>
    </submittedName>
</protein>
<reference evidence="2" key="2">
    <citation type="submission" date="2023-01" db="EMBL/GenBank/DDBJ databases">
        <title>Gilvimarinus xylanilyticus HB14 isolated from Caulerpa lentillifera aquaculture base in Hainan, China.</title>
        <authorList>
            <person name="Zhang Y.-J."/>
        </authorList>
    </citation>
    <scope>NUCLEOTIDE SEQUENCE</scope>
    <source>
        <strain evidence="2">HB14</strain>
    </source>
</reference>
<proteinExistence type="predicted"/>
<dbReference type="EMBL" id="JAMFTH010000001">
    <property type="protein sequence ID" value="MCP8898906.1"/>
    <property type="molecule type" value="Genomic_DNA"/>
</dbReference>
<dbReference type="Pfam" id="PF07314">
    <property type="entry name" value="Lit"/>
    <property type="match status" value="1"/>
</dbReference>
<feature type="transmembrane region" description="Helical" evidence="1">
    <location>
        <begin position="7"/>
        <end position="27"/>
    </location>
</feature>
<dbReference type="AlphaFoldDB" id="A0A9X2HYN9"/>
<accession>A0A9X2HYN9</accession>
<keyword evidence="1" id="KW-0812">Transmembrane</keyword>
<name>A0A9X2HYN9_9GAMM</name>
<dbReference type="Proteomes" id="UP001139319">
    <property type="component" value="Unassembled WGS sequence"/>
</dbReference>
<dbReference type="RefSeq" id="WP_253967173.1">
    <property type="nucleotide sequence ID" value="NZ_JAMFTH010000001.1"/>
</dbReference>